<keyword evidence="2" id="KW-1133">Transmembrane helix</keyword>
<proteinExistence type="predicted"/>
<accession>A0AAD2CR83</accession>
<protein>
    <submittedName>
        <fullName evidence="3">Uncharacterized protein</fullName>
    </submittedName>
</protein>
<reference evidence="3" key="1">
    <citation type="submission" date="2023-08" db="EMBL/GenBank/DDBJ databases">
        <authorList>
            <person name="Audoor S."/>
            <person name="Bilcke G."/>
        </authorList>
    </citation>
    <scope>NUCLEOTIDE SEQUENCE</scope>
</reference>
<keyword evidence="2" id="KW-0812">Transmembrane</keyword>
<sequence>MLSNRERSPVRRALRRNRSADQHSLLPMVTTSRQGPPRGRVSSGDEGSATSTPRLRRNRSGSGSGDFGNLDMSLPYGSSKYASRRGGVDTNMILKIAIAVLFFIGMAKFILSTDHTASKVRGIYCPMEYPEPFSKCTLPFGTECPFQCINMPVYTREGKCTGEVQCTPEKHCTCDKSRGGEWFCFGGRTHMDDECKQRNYETYEPCVCPRTLAQRTTP</sequence>
<gene>
    <name evidence="3" type="ORF">CYCCA115_LOCUS8490</name>
</gene>
<dbReference type="Proteomes" id="UP001295423">
    <property type="component" value="Unassembled WGS sequence"/>
</dbReference>
<evidence type="ECO:0000256" key="1">
    <source>
        <dbReference type="SAM" id="MobiDB-lite"/>
    </source>
</evidence>
<evidence type="ECO:0000256" key="2">
    <source>
        <dbReference type="SAM" id="Phobius"/>
    </source>
</evidence>
<keyword evidence="4" id="KW-1185">Reference proteome</keyword>
<organism evidence="3 4">
    <name type="scientific">Cylindrotheca closterium</name>
    <dbReference type="NCBI Taxonomy" id="2856"/>
    <lineage>
        <taxon>Eukaryota</taxon>
        <taxon>Sar</taxon>
        <taxon>Stramenopiles</taxon>
        <taxon>Ochrophyta</taxon>
        <taxon>Bacillariophyta</taxon>
        <taxon>Bacillariophyceae</taxon>
        <taxon>Bacillariophycidae</taxon>
        <taxon>Bacillariales</taxon>
        <taxon>Bacillariaceae</taxon>
        <taxon>Cylindrotheca</taxon>
    </lineage>
</organism>
<dbReference type="EMBL" id="CAKOGP040001113">
    <property type="protein sequence ID" value="CAJ1943537.1"/>
    <property type="molecule type" value="Genomic_DNA"/>
</dbReference>
<dbReference type="AlphaFoldDB" id="A0AAD2CR83"/>
<evidence type="ECO:0000313" key="4">
    <source>
        <dbReference type="Proteomes" id="UP001295423"/>
    </source>
</evidence>
<comment type="caution">
    <text evidence="3">The sequence shown here is derived from an EMBL/GenBank/DDBJ whole genome shotgun (WGS) entry which is preliminary data.</text>
</comment>
<evidence type="ECO:0000313" key="3">
    <source>
        <dbReference type="EMBL" id="CAJ1943537.1"/>
    </source>
</evidence>
<feature type="transmembrane region" description="Helical" evidence="2">
    <location>
        <begin position="92"/>
        <end position="111"/>
    </location>
</feature>
<name>A0AAD2CR83_9STRA</name>
<feature type="region of interest" description="Disordered" evidence="1">
    <location>
        <begin position="1"/>
        <end position="69"/>
    </location>
</feature>
<keyword evidence="2" id="KW-0472">Membrane</keyword>